<dbReference type="Gene3D" id="1.10.287.1040">
    <property type="entry name" value="Exonuclease VII, small subunit"/>
    <property type="match status" value="1"/>
</dbReference>
<comment type="subcellular location">
    <subcellularLocation>
        <location evidence="6">Cytoplasm</location>
    </subcellularLocation>
</comment>
<comment type="similarity">
    <text evidence="1 6">Belongs to the XseB family.</text>
</comment>
<proteinExistence type="inferred from homology"/>
<dbReference type="NCBIfam" id="TIGR01280">
    <property type="entry name" value="xseB"/>
    <property type="match status" value="1"/>
</dbReference>
<dbReference type="PANTHER" id="PTHR34137:SF1">
    <property type="entry name" value="EXODEOXYRIBONUCLEASE 7 SMALL SUBUNIT"/>
    <property type="match status" value="1"/>
</dbReference>
<accession>A0ABU8SHS8</accession>
<comment type="catalytic activity">
    <reaction evidence="6">
        <text>Exonucleolytic cleavage in either 5'- to 3'- or 3'- to 5'-direction to yield nucleoside 5'-phosphates.</text>
        <dbReference type="EC" id="3.1.11.6"/>
    </reaction>
</comment>
<evidence type="ECO:0000256" key="2">
    <source>
        <dbReference type="ARBA" id="ARBA00022490"/>
    </source>
</evidence>
<feature type="coiled-coil region" evidence="7">
    <location>
        <begin position="4"/>
        <end position="72"/>
    </location>
</feature>
<sequence>MAESPNFESQLQELETIVKNLENAQVPLEEALDQFKKGVELSQSLQKQLVSAEDTVNKLMNEEGQLQDFNTEKD</sequence>
<dbReference type="HAMAP" id="MF_00337">
    <property type="entry name" value="Exonuc_7_S"/>
    <property type="match status" value="1"/>
</dbReference>
<organism evidence="8 9">
    <name type="scientific">Holzapfeliella saturejae</name>
    <dbReference type="NCBI Taxonomy" id="3082953"/>
    <lineage>
        <taxon>Bacteria</taxon>
        <taxon>Bacillati</taxon>
        <taxon>Bacillota</taxon>
        <taxon>Bacilli</taxon>
        <taxon>Lactobacillales</taxon>
        <taxon>Lactobacillaceae</taxon>
        <taxon>Holzapfeliella</taxon>
    </lineage>
</organism>
<comment type="caution">
    <text evidence="8">The sequence shown here is derived from an EMBL/GenBank/DDBJ whole genome shotgun (WGS) entry which is preliminary data.</text>
</comment>
<dbReference type="Pfam" id="PF02609">
    <property type="entry name" value="Exonuc_VII_S"/>
    <property type="match status" value="1"/>
</dbReference>
<comment type="function">
    <text evidence="6">Bidirectionally degrades single-stranded DNA into large acid-insoluble oligonucleotides, which are then degraded further into small acid-soluble oligonucleotides.</text>
</comment>
<protein>
    <recommendedName>
        <fullName evidence="6">Exodeoxyribonuclease 7 small subunit</fullName>
        <ecNumber evidence="6">3.1.11.6</ecNumber>
    </recommendedName>
    <alternativeName>
        <fullName evidence="6">Exodeoxyribonuclease VII small subunit</fullName>
        <shortName evidence="6">Exonuclease VII small subunit</shortName>
    </alternativeName>
</protein>
<name>A0ABU8SHS8_9LACO</name>
<gene>
    <name evidence="6" type="primary">xseB</name>
    <name evidence="8" type="ORF">R4Y45_05005</name>
</gene>
<dbReference type="InterPro" id="IPR037004">
    <property type="entry name" value="Exonuc_VII_ssu_sf"/>
</dbReference>
<evidence type="ECO:0000256" key="4">
    <source>
        <dbReference type="ARBA" id="ARBA00022801"/>
    </source>
</evidence>
<dbReference type="SUPFAM" id="SSF116842">
    <property type="entry name" value="XseB-like"/>
    <property type="match status" value="1"/>
</dbReference>
<reference evidence="8 9" key="1">
    <citation type="submission" date="2023-10" db="EMBL/GenBank/DDBJ databases">
        <title>Holzapfeliella saturejae sp. nov. isolated from Satureja montana flowers.</title>
        <authorList>
            <person name="Alcantara C."/>
            <person name="Zuniga M."/>
            <person name="Landete J.M."/>
            <person name="Monedero V."/>
        </authorList>
    </citation>
    <scope>NUCLEOTIDE SEQUENCE [LARGE SCALE GENOMIC DNA]</scope>
    <source>
        <strain evidence="8 9">He02</strain>
    </source>
</reference>
<keyword evidence="2 6" id="KW-0963">Cytoplasm</keyword>
<dbReference type="InterPro" id="IPR003761">
    <property type="entry name" value="Exonuc_VII_S"/>
</dbReference>
<evidence type="ECO:0000313" key="8">
    <source>
        <dbReference type="EMBL" id="MEJ6348585.1"/>
    </source>
</evidence>
<dbReference type="PANTHER" id="PTHR34137">
    <property type="entry name" value="EXODEOXYRIBONUCLEASE 7 SMALL SUBUNIT"/>
    <property type="match status" value="1"/>
</dbReference>
<keyword evidence="5 6" id="KW-0269">Exonuclease</keyword>
<evidence type="ECO:0000256" key="5">
    <source>
        <dbReference type="ARBA" id="ARBA00022839"/>
    </source>
</evidence>
<keyword evidence="9" id="KW-1185">Reference proteome</keyword>
<keyword evidence="7" id="KW-0175">Coiled coil</keyword>
<dbReference type="NCBIfam" id="NF002138">
    <property type="entry name" value="PRK00977.1-2"/>
    <property type="match status" value="1"/>
</dbReference>
<dbReference type="RefSeq" id="WP_339969899.1">
    <property type="nucleotide sequence ID" value="NZ_JAWMWG010000001.1"/>
</dbReference>
<dbReference type="PIRSF" id="PIRSF006488">
    <property type="entry name" value="Exonuc_VII_S"/>
    <property type="match status" value="1"/>
</dbReference>
<dbReference type="EMBL" id="JAWMWG010000001">
    <property type="protein sequence ID" value="MEJ6348585.1"/>
    <property type="molecule type" value="Genomic_DNA"/>
</dbReference>
<dbReference type="Proteomes" id="UP001377804">
    <property type="component" value="Unassembled WGS sequence"/>
</dbReference>
<evidence type="ECO:0000256" key="1">
    <source>
        <dbReference type="ARBA" id="ARBA00009998"/>
    </source>
</evidence>
<evidence type="ECO:0000313" key="9">
    <source>
        <dbReference type="Proteomes" id="UP001377804"/>
    </source>
</evidence>
<keyword evidence="4 6" id="KW-0378">Hydrolase</keyword>
<evidence type="ECO:0000256" key="7">
    <source>
        <dbReference type="SAM" id="Coils"/>
    </source>
</evidence>
<dbReference type="GO" id="GO:0008855">
    <property type="term" value="F:exodeoxyribonuclease VII activity"/>
    <property type="evidence" value="ECO:0007669"/>
    <property type="project" value="UniProtKB-EC"/>
</dbReference>
<keyword evidence="3 6" id="KW-0540">Nuclease</keyword>
<evidence type="ECO:0000256" key="6">
    <source>
        <dbReference type="HAMAP-Rule" id="MF_00337"/>
    </source>
</evidence>
<dbReference type="EC" id="3.1.11.6" evidence="6"/>
<comment type="subunit">
    <text evidence="6">Heterooligomer composed of large and small subunits.</text>
</comment>
<evidence type="ECO:0000256" key="3">
    <source>
        <dbReference type="ARBA" id="ARBA00022722"/>
    </source>
</evidence>